<keyword evidence="1" id="KW-0472">Membrane</keyword>
<protein>
    <recommendedName>
        <fullName evidence="4">DUF4825 domain-containing protein</fullName>
    </recommendedName>
</protein>
<organism evidence="2 3">
    <name type="scientific">Cerasicoccus arenae</name>
    <dbReference type="NCBI Taxonomy" id="424488"/>
    <lineage>
        <taxon>Bacteria</taxon>
        <taxon>Pseudomonadati</taxon>
        <taxon>Verrucomicrobiota</taxon>
        <taxon>Opitutia</taxon>
        <taxon>Puniceicoccales</taxon>
        <taxon>Cerasicoccaceae</taxon>
        <taxon>Cerasicoccus</taxon>
    </lineage>
</organism>
<dbReference type="EMBL" id="BMXG01000005">
    <property type="protein sequence ID" value="GHB97055.1"/>
    <property type="molecule type" value="Genomic_DNA"/>
</dbReference>
<accession>A0A8J3DAI5</accession>
<evidence type="ECO:0000313" key="3">
    <source>
        <dbReference type="Proteomes" id="UP000642829"/>
    </source>
</evidence>
<dbReference type="RefSeq" id="WP_189512780.1">
    <property type="nucleotide sequence ID" value="NZ_BMXG01000005.1"/>
</dbReference>
<reference evidence="2" key="1">
    <citation type="journal article" date="2014" name="Int. J. Syst. Evol. Microbiol.">
        <title>Complete genome sequence of Corynebacterium casei LMG S-19264T (=DSM 44701T), isolated from a smear-ripened cheese.</title>
        <authorList>
            <consortium name="US DOE Joint Genome Institute (JGI-PGF)"/>
            <person name="Walter F."/>
            <person name="Albersmeier A."/>
            <person name="Kalinowski J."/>
            <person name="Ruckert C."/>
        </authorList>
    </citation>
    <scope>NUCLEOTIDE SEQUENCE</scope>
    <source>
        <strain evidence="2">KCTC 12870</strain>
    </source>
</reference>
<keyword evidence="1" id="KW-0812">Transmembrane</keyword>
<evidence type="ECO:0000256" key="1">
    <source>
        <dbReference type="SAM" id="Phobius"/>
    </source>
</evidence>
<name>A0A8J3DAI5_9BACT</name>
<keyword evidence="3" id="KW-1185">Reference proteome</keyword>
<evidence type="ECO:0008006" key="4">
    <source>
        <dbReference type="Google" id="ProtNLM"/>
    </source>
</evidence>
<dbReference type="Proteomes" id="UP000642829">
    <property type="component" value="Unassembled WGS sequence"/>
</dbReference>
<evidence type="ECO:0000313" key="2">
    <source>
        <dbReference type="EMBL" id="GHB97055.1"/>
    </source>
</evidence>
<proteinExistence type="predicted"/>
<reference evidence="2" key="2">
    <citation type="submission" date="2020-09" db="EMBL/GenBank/DDBJ databases">
        <authorList>
            <person name="Sun Q."/>
            <person name="Kim S."/>
        </authorList>
    </citation>
    <scope>NUCLEOTIDE SEQUENCE</scope>
    <source>
        <strain evidence="2">KCTC 12870</strain>
    </source>
</reference>
<comment type="caution">
    <text evidence="2">The sequence shown here is derived from an EMBL/GenBank/DDBJ whole genome shotgun (WGS) entry which is preliminary data.</text>
</comment>
<dbReference type="AlphaFoldDB" id="A0A8J3DAI5"/>
<sequence>MKSKWVIIALVVIAVIGGVIFFTRDKIDRGLSFPGKVGTAADYYFFNGTLSAEASELDITALVLLLPDGSQWKVVQGIEETSIPSWLICMIQGPERQTYVLEQSFNQTELEWLGYSFFNLALNQIESASPVKETPYPPDSPYQDIADAKGTADFEAALLKIGFRKMTR</sequence>
<keyword evidence="1" id="KW-1133">Transmembrane helix</keyword>
<gene>
    <name evidence="2" type="ORF">GCM10007047_11300</name>
</gene>
<feature type="transmembrane region" description="Helical" evidence="1">
    <location>
        <begin position="6"/>
        <end position="23"/>
    </location>
</feature>